<dbReference type="EMBL" id="JABBGM010000001">
    <property type="protein sequence ID" value="NML92338.1"/>
    <property type="molecule type" value="Genomic_DNA"/>
</dbReference>
<reference evidence="2 3" key="1">
    <citation type="submission" date="2020-04" db="EMBL/GenBank/DDBJ databases">
        <title>Novosphingobium sp. TW-4 isolated from soil.</title>
        <authorList>
            <person name="Dahal R.H."/>
            <person name="Chaudhary D.K."/>
        </authorList>
    </citation>
    <scope>NUCLEOTIDE SEQUENCE [LARGE SCALE GENOMIC DNA]</scope>
    <source>
        <strain evidence="2 3">TW-4</strain>
    </source>
</reference>
<keyword evidence="1" id="KW-0472">Membrane</keyword>
<comment type="caution">
    <text evidence="2">The sequence shown here is derived from an EMBL/GenBank/DDBJ whole genome shotgun (WGS) entry which is preliminary data.</text>
</comment>
<feature type="transmembrane region" description="Helical" evidence="1">
    <location>
        <begin position="89"/>
        <end position="110"/>
    </location>
</feature>
<dbReference type="RefSeq" id="WP_169491593.1">
    <property type="nucleotide sequence ID" value="NZ_JABBGM010000001.1"/>
</dbReference>
<keyword evidence="1" id="KW-0812">Transmembrane</keyword>
<evidence type="ECO:0000313" key="3">
    <source>
        <dbReference type="Proteomes" id="UP000583556"/>
    </source>
</evidence>
<organism evidence="2 3">
    <name type="scientific">Novosphingobium olei</name>
    <dbReference type="NCBI Taxonomy" id="2728851"/>
    <lineage>
        <taxon>Bacteria</taxon>
        <taxon>Pseudomonadati</taxon>
        <taxon>Pseudomonadota</taxon>
        <taxon>Alphaproteobacteria</taxon>
        <taxon>Sphingomonadales</taxon>
        <taxon>Sphingomonadaceae</taxon>
        <taxon>Novosphingobium</taxon>
    </lineage>
</organism>
<feature type="transmembrane region" description="Helical" evidence="1">
    <location>
        <begin position="12"/>
        <end position="31"/>
    </location>
</feature>
<accession>A0A7Y0BLD2</accession>
<feature type="transmembrane region" description="Helical" evidence="1">
    <location>
        <begin position="51"/>
        <end position="68"/>
    </location>
</feature>
<dbReference type="Proteomes" id="UP000583556">
    <property type="component" value="Unassembled WGS sequence"/>
</dbReference>
<dbReference type="AlphaFoldDB" id="A0A7Y0BLD2"/>
<gene>
    <name evidence="2" type="ORF">HHL27_01465</name>
</gene>
<keyword evidence="3" id="KW-1185">Reference proteome</keyword>
<sequence>MTGPAYIRRETRVSIVINTVLSALFFLAVFGNSASVPVWGSGGYVLDFGPQGFMIGLMATLVPGALARRALRSGTIDPVRGSTRMPRGLLLRGVSCGVAGAVAGIALSGAGLTLAGLAQLPWWPALLAKLAFGFALAALITPAGLRAELIAR</sequence>
<keyword evidence="1" id="KW-1133">Transmembrane helix</keyword>
<feature type="transmembrane region" description="Helical" evidence="1">
    <location>
        <begin position="122"/>
        <end position="145"/>
    </location>
</feature>
<evidence type="ECO:0000256" key="1">
    <source>
        <dbReference type="SAM" id="Phobius"/>
    </source>
</evidence>
<protein>
    <submittedName>
        <fullName evidence="2">Uncharacterized protein</fullName>
    </submittedName>
</protein>
<evidence type="ECO:0000313" key="2">
    <source>
        <dbReference type="EMBL" id="NML92338.1"/>
    </source>
</evidence>
<name>A0A7Y0BLD2_9SPHN</name>
<proteinExistence type="predicted"/>